<evidence type="ECO:0000313" key="2">
    <source>
        <dbReference type="EMBL" id="KAH9384933.1"/>
    </source>
</evidence>
<organism evidence="2 3">
    <name type="scientific">Haemaphysalis longicornis</name>
    <name type="common">Bush tick</name>
    <dbReference type="NCBI Taxonomy" id="44386"/>
    <lineage>
        <taxon>Eukaryota</taxon>
        <taxon>Metazoa</taxon>
        <taxon>Ecdysozoa</taxon>
        <taxon>Arthropoda</taxon>
        <taxon>Chelicerata</taxon>
        <taxon>Arachnida</taxon>
        <taxon>Acari</taxon>
        <taxon>Parasitiformes</taxon>
        <taxon>Ixodida</taxon>
        <taxon>Ixodoidea</taxon>
        <taxon>Ixodidae</taxon>
        <taxon>Haemaphysalinae</taxon>
        <taxon>Haemaphysalis</taxon>
    </lineage>
</organism>
<dbReference type="Proteomes" id="UP000821853">
    <property type="component" value="Unassembled WGS sequence"/>
</dbReference>
<feature type="region of interest" description="Disordered" evidence="1">
    <location>
        <begin position="1"/>
        <end position="74"/>
    </location>
</feature>
<dbReference type="EMBL" id="JABSTR010003491">
    <property type="protein sequence ID" value="KAH9384933.1"/>
    <property type="molecule type" value="Genomic_DNA"/>
</dbReference>
<gene>
    <name evidence="2" type="ORF">HPB48_026963</name>
</gene>
<proteinExistence type="predicted"/>
<evidence type="ECO:0000313" key="3">
    <source>
        <dbReference type="Proteomes" id="UP000821853"/>
    </source>
</evidence>
<protein>
    <submittedName>
        <fullName evidence="2">Uncharacterized protein</fullName>
    </submittedName>
</protein>
<dbReference type="VEuPathDB" id="VectorBase:HLOH_044194"/>
<feature type="region of interest" description="Disordered" evidence="1">
    <location>
        <begin position="331"/>
        <end position="375"/>
    </location>
</feature>
<comment type="caution">
    <text evidence="2">The sequence shown here is derived from an EMBL/GenBank/DDBJ whole genome shotgun (WGS) entry which is preliminary data.</text>
</comment>
<dbReference type="AlphaFoldDB" id="A0A9J6HDM8"/>
<reference evidence="2 3" key="1">
    <citation type="journal article" date="2020" name="Cell">
        <title>Large-Scale Comparative Analyses of Tick Genomes Elucidate Their Genetic Diversity and Vector Capacities.</title>
        <authorList>
            <consortium name="Tick Genome and Microbiome Consortium (TIGMIC)"/>
            <person name="Jia N."/>
            <person name="Wang J."/>
            <person name="Shi W."/>
            <person name="Du L."/>
            <person name="Sun Y."/>
            <person name="Zhan W."/>
            <person name="Jiang J.F."/>
            <person name="Wang Q."/>
            <person name="Zhang B."/>
            <person name="Ji P."/>
            <person name="Bell-Sakyi L."/>
            <person name="Cui X.M."/>
            <person name="Yuan T.T."/>
            <person name="Jiang B.G."/>
            <person name="Yang W.F."/>
            <person name="Lam T.T."/>
            <person name="Chang Q.C."/>
            <person name="Ding S.J."/>
            <person name="Wang X.J."/>
            <person name="Zhu J.G."/>
            <person name="Ruan X.D."/>
            <person name="Zhao L."/>
            <person name="Wei J.T."/>
            <person name="Ye R.Z."/>
            <person name="Que T.C."/>
            <person name="Du C.H."/>
            <person name="Zhou Y.H."/>
            <person name="Cheng J.X."/>
            <person name="Dai P.F."/>
            <person name="Guo W.B."/>
            <person name="Han X.H."/>
            <person name="Huang E.J."/>
            <person name="Li L.F."/>
            <person name="Wei W."/>
            <person name="Gao Y.C."/>
            <person name="Liu J.Z."/>
            <person name="Shao H.Z."/>
            <person name="Wang X."/>
            <person name="Wang C.C."/>
            <person name="Yang T.C."/>
            <person name="Huo Q.B."/>
            <person name="Li W."/>
            <person name="Chen H.Y."/>
            <person name="Chen S.E."/>
            <person name="Zhou L.G."/>
            <person name="Ni X.B."/>
            <person name="Tian J.H."/>
            <person name="Sheng Y."/>
            <person name="Liu T."/>
            <person name="Pan Y.S."/>
            <person name="Xia L.Y."/>
            <person name="Li J."/>
            <person name="Zhao F."/>
            <person name="Cao W.C."/>
        </authorList>
    </citation>
    <scope>NUCLEOTIDE SEQUENCE [LARGE SCALE GENOMIC DNA]</scope>
    <source>
        <strain evidence="2">HaeL-2018</strain>
    </source>
</reference>
<sequence length="375" mass="41571">MPRRKRYLDSSADIPGRTLRRLRRESPPTDDEPEVAAHGHDAQEDDSSAPLSYTSEAQPPIALPDDDAPHIVGSQPAHHEDVEAELGDGDLLALSINFVIEFGLPWKAAEALQKLMAYVLKRSGLPMTKYMFKKRAAVNMDSAGFHFYCDTCKTLVAETSGRLADRNDVQGMCPSCGERYSGRKMLLDGHFFRFTNNELSGVQDFSAGRFEVVFKTKDAVDRFLADPVVEVRGEQVRFEYRGSRVKIVTVFSYPLEQQDEELRRVLGGYGSVHAMQRETIPGFADFLSGTRRVRMDMVRPVPHLSWIATSRVSSTKAWCISASAVVAQATARPHALRPSARAASSLGTNRARHRARSARATTRGTSAVSACSRPR</sequence>
<feature type="compositionally biased region" description="Low complexity" evidence="1">
    <location>
        <begin position="331"/>
        <end position="346"/>
    </location>
</feature>
<evidence type="ECO:0000256" key="1">
    <source>
        <dbReference type="SAM" id="MobiDB-lite"/>
    </source>
</evidence>
<accession>A0A9J6HDM8</accession>
<keyword evidence="3" id="KW-1185">Reference proteome</keyword>
<name>A0A9J6HDM8_HAELO</name>
<feature type="compositionally biased region" description="Low complexity" evidence="1">
    <location>
        <begin position="358"/>
        <end position="375"/>
    </location>
</feature>